<evidence type="ECO:0000313" key="2">
    <source>
        <dbReference type="Proteomes" id="UP000756387"/>
    </source>
</evidence>
<sequence>MQVWLSAQRPVGSKRSATDPAGVRSYFGGASVANAARTVFLARPVFRTMALMLICSDL</sequence>
<name>A0ABR9RVA8_9ACTN</name>
<protein>
    <submittedName>
        <fullName evidence="1">Uncharacterized protein</fullName>
    </submittedName>
</protein>
<gene>
    <name evidence="1" type="ORF">IEQ44_10545</name>
</gene>
<reference evidence="1 2" key="1">
    <citation type="submission" date="2020-10" db="EMBL/GenBank/DDBJ databases">
        <title>Nocardioides sp. isolated from sludge.</title>
        <authorList>
            <person name="Zhang X."/>
        </authorList>
    </citation>
    <scope>NUCLEOTIDE SEQUENCE [LARGE SCALE GENOMIC DNA]</scope>
    <source>
        <strain evidence="1 2">Y6</strain>
    </source>
</reference>
<evidence type="ECO:0000313" key="1">
    <source>
        <dbReference type="EMBL" id="MBE7325097.1"/>
    </source>
</evidence>
<proteinExistence type="predicted"/>
<keyword evidence="2" id="KW-1185">Reference proteome</keyword>
<comment type="caution">
    <text evidence="1">The sequence shown here is derived from an EMBL/GenBank/DDBJ whole genome shotgun (WGS) entry which is preliminary data.</text>
</comment>
<organism evidence="1 2">
    <name type="scientific">Nocardioides malaquae</name>
    <dbReference type="NCBI Taxonomy" id="2773426"/>
    <lineage>
        <taxon>Bacteria</taxon>
        <taxon>Bacillati</taxon>
        <taxon>Actinomycetota</taxon>
        <taxon>Actinomycetes</taxon>
        <taxon>Propionibacteriales</taxon>
        <taxon>Nocardioidaceae</taxon>
        <taxon>Nocardioides</taxon>
    </lineage>
</organism>
<dbReference type="Proteomes" id="UP000756387">
    <property type="component" value="Unassembled WGS sequence"/>
</dbReference>
<dbReference type="EMBL" id="JADCSA010000009">
    <property type="protein sequence ID" value="MBE7325097.1"/>
    <property type="molecule type" value="Genomic_DNA"/>
</dbReference>
<accession>A0ABR9RVA8</accession>